<organism evidence="6 7">
    <name type="scientific">Pythium oligandrum</name>
    <name type="common">Mycoparasitic fungus</name>
    <dbReference type="NCBI Taxonomy" id="41045"/>
    <lineage>
        <taxon>Eukaryota</taxon>
        <taxon>Sar</taxon>
        <taxon>Stramenopiles</taxon>
        <taxon>Oomycota</taxon>
        <taxon>Peronosporomycetes</taxon>
        <taxon>Pythiales</taxon>
        <taxon>Pythiaceae</taxon>
        <taxon>Pythium</taxon>
    </lineage>
</organism>
<sequence>MDLNPENPFGDLMNKAVKLKTHQQAQLRTRFDSWPTYFQHSMFMQESVLSQRDKNFPDRIEAAEAMKSSGNDHFSKGDFDEAVAEYEKALAVFKYAENTDPGWKKKGIEDKDIHVVDFKCDDKNDQERLDSLKVACYLNIAVSKFKLKEYPTCIHACGDALEIEPKNVKALYRRALALITPASSGALEFERALDDLHKAYSINPENRDVRKMYRELREQQVKQKEFDRATFTGMFNRGEVYDDVDTSVKPKEDGPETEEEREERFRNEVLEAEDLARMCESKGHTEYASQIRGKIEEAKLARSRRRKEVDFFNPTQQMIDDAKKQGIDLADPQVQAMLHQLQEDERRKGTAKQEAGNGGVEDKQADDTAVESLLKSMTNTQIAQMLSREGIDYHSITDRDQFLETARQVLASKLTSSNKQESNRYFRTVCLFAVIWTLLRLYATGGLSVFYRLVKNAVQGTSTIEAAAAQDASDFFGD</sequence>
<evidence type="ECO:0000313" key="6">
    <source>
        <dbReference type="EMBL" id="TMW60864.1"/>
    </source>
</evidence>
<keyword evidence="5" id="KW-0812">Transmembrane</keyword>
<dbReference type="SMART" id="SM00028">
    <property type="entry name" value="TPR"/>
    <property type="match status" value="3"/>
</dbReference>
<dbReference type="OrthoDB" id="298012at2759"/>
<evidence type="ECO:0000256" key="2">
    <source>
        <dbReference type="ARBA" id="ARBA00022803"/>
    </source>
</evidence>
<dbReference type="PROSITE" id="PS50005">
    <property type="entry name" value="TPR"/>
    <property type="match status" value="1"/>
</dbReference>
<feature type="region of interest" description="Disordered" evidence="4">
    <location>
        <begin position="343"/>
        <end position="365"/>
    </location>
</feature>
<evidence type="ECO:0000256" key="5">
    <source>
        <dbReference type="SAM" id="Phobius"/>
    </source>
</evidence>
<keyword evidence="5" id="KW-1133">Transmembrane helix</keyword>
<feature type="repeat" description="TPR" evidence="3">
    <location>
        <begin position="63"/>
        <end position="96"/>
    </location>
</feature>
<accession>A0A8K1CCI0</accession>
<keyword evidence="5" id="KW-0472">Membrane</keyword>
<keyword evidence="7" id="KW-1185">Reference proteome</keyword>
<dbReference type="EMBL" id="SPLM01000108">
    <property type="protein sequence ID" value="TMW60864.1"/>
    <property type="molecule type" value="Genomic_DNA"/>
</dbReference>
<proteinExistence type="predicted"/>
<comment type="caution">
    <text evidence="6">The sequence shown here is derived from an EMBL/GenBank/DDBJ whole genome shotgun (WGS) entry which is preliminary data.</text>
</comment>
<evidence type="ECO:0000313" key="7">
    <source>
        <dbReference type="Proteomes" id="UP000794436"/>
    </source>
</evidence>
<reference evidence="6" key="1">
    <citation type="submission" date="2019-03" db="EMBL/GenBank/DDBJ databases">
        <title>Long read genome sequence of the mycoparasitic Pythium oligandrum ATCC 38472 isolated from sugarbeet rhizosphere.</title>
        <authorList>
            <person name="Gaulin E."/>
        </authorList>
    </citation>
    <scope>NUCLEOTIDE SEQUENCE</scope>
    <source>
        <strain evidence="6">ATCC 38472_TT</strain>
    </source>
</reference>
<dbReference type="Gene3D" id="1.25.40.10">
    <property type="entry name" value="Tetratricopeptide repeat domain"/>
    <property type="match status" value="1"/>
</dbReference>
<gene>
    <name evidence="6" type="ORF">Poli38472_000906</name>
</gene>
<feature type="transmembrane region" description="Helical" evidence="5">
    <location>
        <begin position="425"/>
        <end position="443"/>
    </location>
</feature>
<evidence type="ECO:0000256" key="1">
    <source>
        <dbReference type="ARBA" id="ARBA00022737"/>
    </source>
</evidence>
<feature type="region of interest" description="Disordered" evidence="4">
    <location>
        <begin position="242"/>
        <end position="263"/>
    </location>
</feature>
<name>A0A8K1CCI0_PYTOL</name>
<keyword evidence="1" id="KW-0677">Repeat</keyword>
<dbReference type="InterPro" id="IPR039663">
    <property type="entry name" value="AIP/AIPL1/TTC9"/>
</dbReference>
<dbReference type="InterPro" id="IPR019734">
    <property type="entry name" value="TPR_rpt"/>
</dbReference>
<dbReference type="SUPFAM" id="SSF48452">
    <property type="entry name" value="TPR-like"/>
    <property type="match status" value="1"/>
</dbReference>
<dbReference type="Proteomes" id="UP000794436">
    <property type="component" value="Unassembled WGS sequence"/>
</dbReference>
<evidence type="ECO:0000256" key="4">
    <source>
        <dbReference type="SAM" id="MobiDB-lite"/>
    </source>
</evidence>
<dbReference type="AlphaFoldDB" id="A0A8K1CCI0"/>
<evidence type="ECO:0000256" key="3">
    <source>
        <dbReference type="PROSITE-ProRule" id="PRU00339"/>
    </source>
</evidence>
<protein>
    <submittedName>
        <fullName evidence="6">Uncharacterized protein</fullName>
    </submittedName>
</protein>
<dbReference type="PANTHER" id="PTHR11242">
    <property type="entry name" value="ARYL HYDROCARBON RECEPTOR INTERACTING PROTEIN RELATED"/>
    <property type="match status" value="1"/>
</dbReference>
<dbReference type="InterPro" id="IPR011990">
    <property type="entry name" value="TPR-like_helical_dom_sf"/>
</dbReference>
<keyword evidence="2 3" id="KW-0802">TPR repeat</keyword>
<dbReference type="PANTHER" id="PTHR11242:SF17">
    <property type="match status" value="1"/>
</dbReference>